<organism evidence="2 3">
    <name type="scientific">Methanosarcina lacustris Z-7289</name>
    <dbReference type="NCBI Taxonomy" id="1434111"/>
    <lineage>
        <taxon>Archaea</taxon>
        <taxon>Methanobacteriati</taxon>
        <taxon>Methanobacteriota</taxon>
        <taxon>Stenosarchaea group</taxon>
        <taxon>Methanomicrobia</taxon>
        <taxon>Methanosarcinales</taxon>
        <taxon>Methanosarcinaceae</taxon>
        <taxon>Methanosarcina</taxon>
    </lineage>
</organism>
<dbReference type="Proteomes" id="UP000033072">
    <property type="component" value="Chromosome"/>
</dbReference>
<dbReference type="SUPFAM" id="SSF57997">
    <property type="entry name" value="Tropomyosin"/>
    <property type="match status" value="1"/>
</dbReference>
<dbReference type="PANTHER" id="PTHR34707:SF1">
    <property type="entry name" value="VIMENTIN-TYPE INTERMEDIATE FILAMENT-ASSOCIATED COILED-COIL PROTEIN"/>
    <property type="match status" value="1"/>
</dbReference>
<dbReference type="AlphaFoldDB" id="A0A0E3WS00"/>
<evidence type="ECO:0000313" key="3">
    <source>
        <dbReference type="Proteomes" id="UP000033072"/>
    </source>
</evidence>
<dbReference type="Gene3D" id="1.10.287.1490">
    <property type="match status" value="1"/>
</dbReference>
<protein>
    <submittedName>
        <fullName evidence="2">Chromosome segregation ATPase</fullName>
    </submittedName>
</protein>
<dbReference type="RefSeq" id="WP_048127915.1">
    <property type="nucleotide sequence ID" value="NZ_CP009515.1"/>
</dbReference>
<gene>
    <name evidence="2" type="ORF">MSLAZ_2724</name>
</gene>
<keyword evidence="3" id="KW-1185">Reference proteome</keyword>
<dbReference type="KEGG" id="mls:MSLAZ_2724"/>
<name>A0A0E3WS00_9EURY</name>
<reference evidence="2 3" key="1">
    <citation type="submission" date="2014-07" db="EMBL/GenBank/DDBJ databases">
        <title>Methanogenic archaea and the global carbon cycle.</title>
        <authorList>
            <person name="Henriksen J.R."/>
            <person name="Luke J."/>
            <person name="Reinhart S."/>
            <person name="Benedict M.N."/>
            <person name="Youngblut N.D."/>
            <person name="Metcalf M.E."/>
            <person name="Whitaker R.J."/>
            <person name="Metcalf W.W."/>
        </authorList>
    </citation>
    <scope>NUCLEOTIDE SEQUENCE [LARGE SCALE GENOMIC DNA]</scope>
    <source>
        <strain evidence="2 3">Z-7289</strain>
    </source>
</reference>
<dbReference type="STRING" id="1434111.MSLAZ_2724"/>
<sequence length="434" mass="49145">MEDSIVAKIKYQFDTKGNPAKITLMSGKQFFEARAEEDGIYVDNLKNQPFLPWKIFSEAVNFLQENGGQAKKGNATNSRLGDPNLDLNTIEGYIASKVYGCKIGDSVFKRITPIASILAWAEICENTRGQICLLSDKKELHTAESKKDIPETDLPETEISFTPSGEEKKEKAEITSLYLQLSNRDTELNNLKIKLEESLQRIKEFEERFAGRDNELSRLREELEAGTGEIDALKKSLSDSEEKIKTLEDDLTKKDEAAKNLGNQFIQSGEAIKRLEGQITQNSSIIEGLKISLNEKNEAISILEKSISVKNKDLETLAGEVIAKSEEVKKIEAKLTGKERTINTVEAMRAASDEKIKKLEKQLSGYAGEEKLAGQLREKDELIKQIKGTLVSKEEEVSRLNDENRKYRMQQKYEAEGLKQIEEQKASKKWWNRR</sequence>
<evidence type="ECO:0000313" key="2">
    <source>
        <dbReference type="EMBL" id="AKB75985.1"/>
    </source>
</evidence>
<feature type="coiled-coil region" evidence="1">
    <location>
        <begin position="188"/>
        <end position="264"/>
    </location>
</feature>
<dbReference type="PATRIC" id="fig|1434111.4.peg.3612"/>
<dbReference type="GeneID" id="24807577"/>
<dbReference type="EMBL" id="CP009515">
    <property type="protein sequence ID" value="AKB75985.1"/>
    <property type="molecule type" value="Genomic_DNA"/>
</dbReference>
<dbReference type="PANTHER" id="PTHR34707">
    <property type="entry name" value="VIMENTIN-TYPE INTERMEDIATE FILAMENT-ASSOCIATED COILED-COIL PROTEIN"/>
    <property type="match status" value="1"/>
</dbReference>
<evidence type="ECO:0000256" key="1">
    <source>
        <dbReference type="SAM" id="Coils"/>
    </source>
</evidence>
<feature type="coiled-coil region" evidence="1">
    <location>
        <begin position="342"/>
        <end position="410"/>
    </location>
</feature>
<dbReference type="HOGENOM" id="CLU_043005_0_0_2"/>
<dbReference type="OrthoDB" id="137214at2157"/>
<keyword evidence="1" id="KW-0175">Coiled coil</keyword>
<proteinExistence type="predicted"/>
<accession>A0A0E3WS00</accession>